<gene>
    <name evidence="1" type="ORF">GLRG_05267</name>
</gene>
<organism evidence="2">
    <name type="scientific">Colletotrichum graminicola (strain M1.001 / M2 / FGSC 10212)</name>
    <name type="common">Maize anthracnose fungus</name>
    <name type="synonym">Glomerella graminicola</name>
    <dbReference type="NCBI Taxonomy" id="645133"/>
    <lineage>
        <taxon>Eukaryota</taxon>
        <taxon>Fungi</taxon>
        <taxon>Dikarya</taxon>
        <taxon>Ascomycota</taxon>
        <taxon>Pezizomycotina</taxon>
        <taxon>Sordariomycetes</taxon>
        <taxon>Hypocreomycetidae</taxon>
        <taxon>Glomerellales</taxon>
        <taxon>Glomerellaceae</taxon>
        <taxon>Colletotrichum</taxon>
        <taxon>Colletotrichum graminicola species complex</taxon>
    </lineage>
</organism>
<dbReference type="STRING" id="645133.E3QGY5"/>
<evidence type="ECO:0000313" key="1">
    <source>
        <dbReference type="EMBL" id="EFQ30123.1"/>
    </source>
</evidence>
<dbReference type="Gene3D" id="3.40.50.150">
    <property type="entry name" value="Vaccinia Virus protein VP39"/>
    <property type="match status" value="1"/>
</dbReference>
<dbReference type="GeneID" id="24410632"/>
<sequence>MTGVNMCGSFSNWPDVIAQAYENLEPGGYLELHDNMFPQTCDDDTMTEDFVPLKWTKCIVEATDKIGRVMTAAASFKSMLENAGFVDVVEKKAKWPFNPWAKDEKHKELGYWAQESALKGIEAISMAAFTRVLNWSPEEARVFCAEVRNEHKKIGIHAYYEVYVVWGRKPEETEEKEASHP</sequence>
<dbReference type="Proteomes" id="UP000008782">
    <property type="component" value="Unassembled WGS sequence"/>
</dbReference>
<keyword evidence="1" id="KW-0808">Transferase</keyword>
<dbReference type="EMBL" id="GG697347">
    <property type="protein sequence ID" value="EFQ30123.1"/>
    <property type="molecule type" value="Genomic_DNA"/>
</dbReference>
<keyword evidence="2" id="KW-1185">Reference proteome</keyword>
<evidence type="ECO:0000313" key="2">
    <source>
        <dbReference type="Proteomes" id="UP000008782"/>
    </source>
</evidence>
<dbReference type="eggNOG" id="ENOG502SMFK">
    <property type="taxonomic scope" value="Eukaryota"/>
</dbReference>
<proteinExistence type="predicted"/>
<dbReference type="InterPro" id="IPR029063">
    <property type="entry name" value="SAM-dependent_MTases_sf"/>
</dbReference>
<reference evidence="2" key="1">
    <citation type="journal article" date="2012" name="Nat. Genet.">
        <title>Lifestyle transitions in plant pathogenic Colletotrichum fungi deciphered by genome and transcriptome analyses.</title>
        <authorList>
            <person name="O'Connell R.J."/>
            <person name="Thon M.R."/>
            <person name="Hacquard S."/>
            <person name="Amyotte S.G."/>
            <person name="Kleemann J."/>
            <person name="Torres M.F."/>
            <person name="Damm U."/>
            <person name="Buiate E.A."/>
            <person name="Epstein L."/>
            <person name="Alkan N."/>
            <person name="Altmueller J."/>
            <person name="Alvarado-Balderrama L."/>
            <person name="Bauser C.A."/>
            <person name="Becker C."/>
            <person name="Birren B.W."/>
            <person name="Chen Z."/>
            <person name="Choi J."/>
            <person name="Crouch J.A."/>
            <person name="Duvick J.P."/>
            <person name="Farman M.A."/>
            <person name="Gan P."/>
            <person name="Heiman D."/>
            <person name="Henrissat B."/>
            <person name="Howard R.J."/>
            <person name="Kabbage M."/>
            <person name="Koch C."/>
            <person name="Kracher B."/>
            <person name="Kubo Y."/>
            <person name="Law A.D."/>
            <person name="Lebrun M.-H."/>
            <person name="Lee Y.-H."/>
            <person name="Miyara I."/>
            <person name="Moore N."/>
            <person name="Neumann U."/>
            <person name="Nordstroem K."/>
            <person name="Panaccione D.G."/>
            <person name="Panstruga R."/>
            <person name="Place M."/>
            <person name="Proctor R.H."/>
            <person name="Prusky D."/>
            <person name="Rech G."/>
            <person name="Reinhardt R."/>
            <person name="Rollins J.A."/>
            <person name="Rounsley S."/>
            <person name="Schardl C.L."/>
            <person name="Schwartz D.C."/>
            <person name="Shenoy N."/>
            <person name="Shirasu K."/>
            <person name="Sikhakolli U.R."/>
            <person name="Stueber K."/>
            <person name="Sukno S.A."/>
            <person name="Sweigard J.A."/>
            <person name="Takano Y."/>
            <person name="Takahara H."/>
            <person name="Trail F."/>
            <person name="van der Does H.C."/>
            <person name="Voll L.M."/>
            <person name="Will I."/>
            <person name="Young S."/>
            <person name="Zeng Q."/>
            <person name="Zhang J."/>
            <person name="Zhou S."/>
            <person name="Dickman M.B."/>
            <person name="Schulze-Lefert P."/>
            <person name="Ver Loren van Themaat E."/>
            <person name="Ma L.-J."/>
            <person name="Vaillancourt L.J."/>
        </authorList>
    </citation>
    <scope>NUCLEOTIDE SEQUENCE [LARGE SCALE GENOMIC DNA]</scope>
    <source>
        <strain evidence="2">M1.001 / M2 / FGSC 10212</strain>
    </source>
</reference>
<dbReference type="HOGENOM" id="CLU_010595_2_4_1"/>
<dbReference type="OrthoDB" id="2013972at2759"/>
<dbReference type="GO" id="GO:0032259">
    <property type="term" value="P:methylation"/>
    <property type="evidence" value="ECO:0007669"/>
    <property type="project" value="UniProtKB-KW"/>
</dbReference>
<dbReference type="VEuPathDB" id="FungiDB:GLRG_05267"/>
<dbReference type="RefSeq" id="XP_008094143.1">
    <property type="nucleotide sequence ID" value="XM_008095952.1"/>
</dbReference>
<dbReference type="GO" id="GO:0008168">
    <property type="term" value="F:methyltransferase activity"/>
    <property type="evidence" value="ECO:0007669"/>
    <property type="project" value="UniProtKB-KW"/>
</dbReference>
<name>E3QGY5_COLGM</name>
<accession>E3QGY5</accession>
<dbReference type="AlphaFoldDB" id="E3QGY5"/>
<keyword evidence="1" id="KW-0489">Methyltransferase</keyword>
<protein>
    <submittedName>
        <fullName evidence="1">TAM domain methyltransferase</fullName>
    </submittedName>
</protein>
<dbReference type="SUPFAM" id="SSF53335">
    <property type="entry name" value="S-adenosyl-L-methionine-dependent methyltransferases"/>
    <property type="match status" value="1"/>
</dbReference>